<dbReference type="InterPro" id="IPR045055">
    <property type="entry name" value="DNA2/NAM7-like"/>
</dbReference>
<keyword evidence="6" id="KW-0378">Hydrolase</keyword>
<dbReference type="PANTHER" id="PTHR10887">
    <property type="entry name" value="DNA2/NAM7 HELICASE FAMILY"/>
    <property type="match status" value="1"/>
</dbReference>
<proteinExistence type="predicted"/>
<comment type="caution">
    <text evidence="6">The sequence shown here is derived from an EMBL/GenBank/DDBJ whole genome shotgun (WGS) entry which is preliminary data.</text>
</comment>
<feature type="compositionally biased region" description="Basic and acidic residues" evidence="2">
    <location>
        <begin position="1143"/>
        <end position="1154"/>
    </location>
</feature>
<dbReference type="GO" id="GO:0016787">
    <property type="term" value="F:hydrolase activity"/>
    <property type="evidence" value="ECO:0007669"/>
    <property type="project" value="UniProtKB-KW"/>
</dbReference>
<dbReference type="CDD" id="cd06008">
    <property type="entry name" value="NF-X1-zinc-finger"/>
    <property type="match status" value="1"/>
</dbReference>
<feature type="compositionally biased region" description="Acidic residues" evidence="2">
    <location>
        <begin position="1220"/>
        <end position="1237"/>
    </location>
</feature>
<evidence type="ECO:0000313" key="6">
    <source>
        <dbReference type="EMBL" id="KAH7230436.1"/>
    </source>
</evidence>
<evidence type="ECO:0000259" key="4">
    <source>
        <dbReference type="Pfam" id="PF13087"/>
    </source>
</evidence>
<evidence type="ECO:0000256" key="2">
    <source>
        <dbReference type="SAM" id="MobiDB-lite"/>
    </source>
</evidence>
<dbReference type="SUPFAM" id="SSF52540">
    <property type="entry name" value="P-loop containing nucleoside triphosphate hydrolases"/>
    <property type="match status" value="1"/>
</dbReference>
<keyword evidence="7" id="KW-1185">Reference proteome</keyword>
<feature type="compositionally biased region" description="Polar residues" evidence="2">
    <location>
        <begin position="1027"/>
        <end position="1039"/>
    </location>
</feature>
<evidence type="ECO:0000259" key="3">
    <source>
        <dbReference type="Pfam" id="PF13086"/>
    </source>
</evidence>
<reference evidence="6" key="1">
    <citation type="journal article" date="2021" name="Nat. Commun.">
        <title>Genetic determinants of endophytism in the Arabidopsis root mycobiome.</title>
        <authorList>
            <person name="Mesny F."/>
            <person name="Miyauchi S."/>
            <person name="Thiergart T."/>
            <person name="Pickel B."/>
            <person name="Atanasova L."/>
            <person name="Karlsson M."/>
            <person name="Huettel B."/>
            <person name="Barry K.W."/>
            <person name="Haridas S."/>
            <person name="Chen C."/>
            <person name="Bauer D."/>
            <person name="Andreopoulos W."/>
            <person name="Pangilinan J."/>
            <person name="LaButti K."/>
            <person name="Riley R."/>
            <person name="Lipzen A."/>
            <person name="Clum A."/>
            <person name="Drula E."/>
            <person name="Henrissat B."/>
            <person name="Kohler A."/>
            <person name="Grigoriev I.V."/>
            <person name="Martin F.M."/>
            <person name="Hacquard S."/>
        </authorList>
    </citation>
    <scope>NUCLEOTIDE SEQUENCE</scope>
    <source>
        <strain evidence="6">MPI-CAGE-AT-0023</strain>
    </source>
</reference>
<feature type="domain" description="DNA2/NAM7 helicase helicase" evidence="3">
    <location>
        <begin position="281"/>
        <end position="663"/>
    </location>
</feature>
<dbReference type="InterPro" id="IPR027417">
    <property type="entry name" value="P-loop_NTPase"/>
</dbReference>
<keyword evidence="1" id="KW-0347">Helicase</keyword>
<dbReference type="GO" id="GO:0004386">
    <property type="term" value="F:helicase activity"/>
    <property type="evidence" value="ECO:0007669"/>
    <property type="project" value="InterPro"/>
</dbReference>
<dbReference type="InterPro" id="IPR041679">
    <property type="entry name" value="DNA2/NAM7-like_C"/>
</dbReference>
<feature type="compositionally biased region" description="Basic and acidic residues" evidence="2">
    <location>
        <begin position="1122"/>
        <end position="1134"/>
    </location>
</feature>
<feature type="compositionally biased region" description="Polar residues" evidence="2">
    <location>
        <begin position="1161"/>
        <end position="1177"/>
    </location>
</feature>
<dbReference type="Pfam" id="PF25396">
    <property type="entry name" value="ZNFX1"/>
    <property type="match status" value="1"/>
</dbReference>
<accession>A0A9P9G0V1</accession>
<keyword evidence="1" id="KW-0547">Nucleotide-binding</keyword>
<dbReference type="AlphaFoldDB" id="A0A9P9G0V1"/>
<evidence type="ECO:0000256" key="1">
    <source>
        <dbReference type="ARBA" id="ARBA00022806"/>
    </source>
</evidence>
<dbReference type="GO" id="GO:0031048">
    <property type="term" value="P:regulatory ncRNA-mediated heterochromatin formation"/>
    <property type="evidence" value="ECO:0007669"/>
    <property type="project" value="TreeGrafter"/>
</dbReference>
<dbReference type="Gene3D" id="3.40.50.300">
    <property type="entry name" value="P-loop containing nucleotide triphosphate hydrolases"/>
    <property type="match status" value="3"/>
</dbReference>
<dbReference type="CDD" id="cd18808">
    <property type="entry name" value="SF1_C_Upf1"/>
    <property type="match status" value="1"/>
</dbReference>
<dbReference type="GO" id="GO:0031380">
    <property type="term" value="C:nuclear RNA-directed RNA polymerase complex"/>
    <property type="evidence" value="ECO:0007669"/>
    <property type="project" value="TreeGrafter"/>
</dbReference>
<dbReference type="OrthoDB" id="409395at2759"/>
<dbReference type="InterPro" id="IPR041677">
    <property type="entry name" value="DNA2/NAM7_AAA_11"/>
</dbReference>
<keyword evidence="1" id="KW-0067">ATP-binding</keyword>
<name>A0A9P9G0V1_FUSRE</name>
<dbReference type="Pfam" id="PF13086">
    <property type="entry name" value="AAA_11"/>
    <property type="match status" value="1"/>
</dbReference>
<dbReference type="PANTHER" id="PTHR10887:SF341">
    <property type="entry name" value="NFX1-TYPE ZINC FINGER-CONTAINING PROTEIN 1"/>
    <property type="match status" value="1"/>
</dbReference>
<dbReference type="Pfam" id="PF13087">
    <property type="entry name" value="AAA_12"/>
    <property type="match status" value="1"/>
</dbReference>
<feature type="domain" description="ZNFX1" evidence="5">
    <location>
        <begin position="106"/>
        <end position="224"/>
    </location>
</feature>
<sequence length="1237" mass="139687">MGDQHQVLNDPSSLEIITQHVKHKNDLPKTGSVPWHMAPEFPHPSELMSIDPAPLPHPPADKEISEHDAKNAYLEFHYLTNRFEGTELLRQAINCFRNKPTMMEGDRDNFYIYTQVHVQGYLFARSGPACRISFSTERSSTKVEWRQSNRLTAGTLVVLSPRGDNFNTQCYVAVVAARYVVGGLEPDPQDGENEDTPPRIEIFWSDCNTAVFDPSVEMVMLEAKGGYFETVRHAMVGLQHAAKFDSKFDKYIIHESNTEHVAAYLADTPGQTPRIPGRADHLDPSQREAFERMTHQELAVVQGPPGTGKTFTSVVALESYIQTLKSRKSRHENVPPIIVAAQTNHALDQLLDRLSVFGAIIVRLGGRTEDDAIEERSLYNLRNNSKLARGGNRGESARKKVLGRIEKLLSECFPAFLIPAEEFLREGLLSDAQYESLDDDEWESAALVSRDDGTKIDSLIAQWLQDSVELDTTYVYRPPENQAEDPAKEEAIDETQQENQKERLYGEFFPMKFNVTGTLPGALSKQAAWAHRARKLLKQHQDLYKIMPQYRGSVYRLLREELVRARAEKFPQLLKEYQEACDDVKVSRWETDAKIIKAEQIEIVGCTTTGLSKYRGLIAALKPRILMIEEAAETREANISSALYPSLDQVVLVGDHQQLVPSVDVRELGCAPYNMHVSLFERLVKLNLPYSMLRVQRRMVPAIREVVNAFYPRLTDHSSVYEPDNRPPIPGMGGKSLWWFDHEEPEMQNANDFSFSNPDEADMIVGFVRYLVQNGVDPERITVLTFYKGQVTLISEKLRRDPFLELKNPLKKWSVRTVDGFQGEENDIILLSLVRSTRPGFTGNENRAVVATSRARCGMYIFGNSETFVREERSEAYNTWRKVLDVFEGRQSIDTCLPVTCHNHGQRTKINDANGWKHIPGGGCDKSCEYTCAEGHSCSLTCHKFDQSEVKCLEKCEKVLKCGHKCESLCWQPCECPRRCDEPPKMKLALRTSEVPARAPKAPRGPQNTGSRASRGVAAGRGGRNSINKSARPDNQPQLRSDRTILRGRSQGTSPTRRFDPQKPPTFEAPSSPHIAQAGQHYLEPTSEQIMEGGYYAETIQQTQTANSVVTATTLLESLTDASKESSRRKESSPEKWSPAKVAKKDKELLEDAKAKRRRSPSSIHISETYQRTTTSENGKRQYGEIVRTHWSMRYPPCKVADTSEERPAQSGTETGLELSVDDEDKDDEDEDLISFD</sequence>
<feature type="region of interest" description="Disordered" evidence="2">
    <location>
        <begin position="992"/>
        <end position="1073"/>
    </location>
</feature>
<evidence type="ECO:0000313" key="7">
    <source>
        <dbReference type="Proteomes" id="UP000720189"/>
    </source>
</evidence>
<dbReference type="EMBL" id="JAGMUX010000022">
    <property type="protein sequence ID" value="KAH7230436.1"/>
    <property type="molecule type" value="Genomic_DNA"/>
</dbReference>
<evidence type="ECO:0000259" key="5">
    <source>
        <dbReference type="Pfam" id="PF25396"/>
    </source>
</evidence>
<dbReference type="InterPro" id="IPR047187">
    <property type="entry name" value="SF1_C_Upf1"/>
</dbReference>
<dbReference type="InterPro" id="IPR057373">
    <property type="entry name" value="ZNFX1"/>
</dbReference>
<gene>
    <name evidence="6" type="ORF">BKA55DRAFT_743150</name>
</gene>
<feature type="region of interest" description="Disordered" evidence="2">
    <location>
        <begin position="1119"/>
        <end position="1237"/>
    </location>
</feature>
<dbReference type="Proteomes" id="UP000720189">
    <property type="component" value="Unassembled WGS sequence"/>
</dbReference>
<feature type="domain" description="DNA2/NAM7 helicase-like C-terminal" evidence="4">
    <location>
        <begin position="676"/>
        <end position="865"/>
    </location>
</feature>
<dbReference type="RefSeq" id="XP_046043074.1">
    <property type="nucleotide sequence ID" value="XM_046201538.1"/>
</dbReference>
<protein>
    <submittedName>
        <fullName evidence="6">P-loop containing nucleoside triphosphate hydrolase protein</fullName>
    </submittedName>
</protein>
<organism evidence="6 7">
    <name type="scientific">Fusarium redolens</name>
    <dbReference type="NCBI Taxonomy" id="48865"/>
    <lineage>
        <taxon>Eukaryota</taxon>
        <taxon>Fungi</taxon>
        <taxon>Dikarya</taxon>
        <taxon>Ascomycota</taxon>
        <taxon>Pezizomycotina</taxon>
        <taxon>Sordariomycetes</taxon>
        <taxon>Hypocreomycetidae</taxon>
        <taxon>Hypocreales</taxon>
        <taxon>Nectriaceae</taxon>
        <taxon>Fusarium</taxon>
        <taxon>Fusarium redolens species complex</taxon>
    </lineage>
</organism>
<dbReference type="GeneID" id="70231492"/>